<feature type="transmembrane region" description="Helical" evidence="9">
    <location>
        <begin position="801"/>
        <end position="821"/>
    </location>
</feature>
<accession>A0A7W9PD96</accession>
<feature type="region of interest" description="Disordered" evidence="8">
    <location>
        <begin position="1493"/>
        <end position="1513"/>
    </location>
</feature>
<feature type="compositionally biased region" description="Pro residues" evidence="8">
    <location>
        <begin position="343"/>
        <end position="356"/>
    </location>
</feature>
<feature type="transmembrane region" description="Helical" evidence="9">
    <location>
        <begin position="862"/>
        <end position="883"/>
    </location>
</feature>
<protein>
    <submittedName>
        <fullName evidence="10">Putative peptidoglycan lipid II flippase</fullName>
    </submittedName>
</protein>
<dbReference type="InterPro" id="IPR004268">
    <property type="entry name" value="MurJ"/>
</dbReference>
<evidence type="ECO:0000256" key="9">
    <source>
        <dbReference type="SAM" id="Phobius"/>
    </source>
</evidence>
<feature type="transmembrane region" description="Helical" evidence="9">
    <location>
        <begin position="498"/>
        <end position="518"/>
    </location>
</feature>
<evidence type="ECO:0000313" key="10">
    <source>
        <dbReference type="EMBL" id="MBB5913791.1"/>
    </source>
</evidence>
<feature type="transmembrane region" description="Helical" evidence="9">
    <location>
        <begin position="726"/>
        <end position="749"/>
    </location>
</feature>
<feature type="transmembrane region" description="Helical" evidence="9">
    <location>
        <begin position="646"/>
        <end position="667"/>
    </location>
</feature>
<evidence type="ECO:0000256" key="3">
    <source>
        <dbReference type="ARBA" id="ARBA00022692"/>
    </source>
</evidence>
<evidence type="ECO:0000256" key="4">
    <source>
        <dbReference type="ARBA" id="ARBA00022960"/>
    </source>
</evidence>
<evidence type="ECO:0000256" key="5">
    <source>
        <dbReference type="ARBA" id="ARBA00022984"/>
    </source>
</evidence>
<feature type="transmembrane region" description="Helical" evidence="9">
    <location>
        <begin position="769"/>
        <end position="789"/>
    </location>
</feature>
<dbReference type="GO" id="GO:0009252">
    <property type="term" value="P:peptidoglycan biosynthetic process"/>
    <property type="evidence" value="ECO:0007669"/>
    <property type="project" value="UniProtKB-KW"/>
</dbReference>
<proteinExistence type="predicted"/>
<feature type="transmembrane region" description="Helical" evidence="9">
    <location>
        <begin position="827"/>
        <end position="850"/>
    </location>
</feature>
<dbReference type="EMBL" id="JACHIT010000001">
    <property type="protein sequence ID" value="MBB5913791.1"/>
    <property type="molecule type" value="Genomic_DNA"/>
</dbReference>
<feature type="transmembrane region" description="Helical" evidence="9">
    <location>
        <begin position="1447"/>
        <end position="1468"/>
    </location>
</feature>
<evidence type="ECO:0000256" key="8">
    <source>
        <dbReference type="SAM" id="MobiDB-lite"/>
    </source>
</evidence>
<feature type="transmembrane region" description="Helical" evidence="9">
    <location>
        <begin position="687"/>
        <end position="705"/>
    </location>
</feature>
<organism evidence="10 11">
    <name type="scientific">Nocardia transvalensis</name>
    <dbReference type="NCBI Taxonomy" id="37333"/>
    <lineage>
        <taxon>Bacteria</taxon>
        <taxon>Bacillati</taxon>
        <taxon>Actinomycetota</taxon>
        <taxon>Actinomycetes</taxon>
        <taxon>Mycobacteriales</taxon>
        <taxon>Nocardiaceae</taxon>
        <taxon>Nocardia</taxon>
    </lineage>
</organism>
<dbReference type="GO" id="GO:0008360">
    <property type="term" value="P:regulation of cell shape"/>
    <property type="evidence" value="ECO:0007669"/>
    <property type="project" value="UniProtKB-KW"/>
</dbReference>
<feature type="region of interest" description="Disordered" evidence="8">
    <location>
        <begin position="1"/>
        <end position="412"/>
    </location>
</feature>
<feature type="compositionally biased region" description="Pro residues" evidence="8">
    <location>
        <begin position="308"/>
        <end position="336"/>
    </location>
</feature>
<sequence>MVSERGEYDSRPRPVDPDDGPPPRRAPAAPWERNPHPPPGPEGPPAQQMRPVSPPPRRRVPLSGPIPPVPPGPDAPPSGAMRRVPPGHRMPPEDHGYRMQPDDPGYYPSPEDHGRRMPPEDPGYRMPPEDLDRRMPPDDPGHRMPTDDPGRRMPPDDLGHRMPPEDPGRRMPPEGRGYRMPPEDLGRRVPPEGSGHRVPEDYMPPEGQGYRVPLDDHGRRVPPEDPGYRLPADDPGRRMPPEDPGYRVPPEDLDRRVPPNDPRRMPPGGSRRPAPPNGRMPPPSQPMRQVPPGARPGGPPPRHGRPGAPGPVPPPGARPGGPQPYPDQQAPPPRGRPPAAGTPVPPGRRPYPPDPASGPTRRIPRPENAGGTSRSEARRAAGRSDGPAHATRTAPRTAAQTAVAESPNSNQRLVRDSGSIAIATLISRITGFGKQLLLVTVLGPAIASAFASASLMPNMIAELVLGAVLTAIVVPTLVRAEQEDADGGAEFVRRLVTAAFTVLMVATVLATAAAPVLATHVFVSSDGQVNTALTTALTYLLLPSILFYGLSALLTAVLNTRQAFKPGAWAPVMNNVIVLVVLTLYAITPGEITLDPVRMSDPKVLLLGVGVTAGVITQVVSLLPAIRRNNIDLRPLWGLDARLKQFGTMGGAIILYVLISQMGLIFANNISSHADAAGPTIYQNAWLLLQLPYGVLGVTLLTAIMPRLSRNAAADDTPAVVDDLSVATRLTMIALIPVVTFLTMAGPQVGEALFGYARFAGDAERLGTAVSWSAFTLIPYSLVLIHLRVFYAREQVWTPTWIVLGITAVKVLFSGLAPVIASSADQVVIVLGVANGLGYTVGAVIGGFLLHRSLGDLRMANVGRTVTRVVLASVAGAAVTLIIDQVIGLSNLHSGFGAIFRVGVDAIVMFGIAFGLMRLAGIPEIVAITVAISRRLGITPPAPDLGLDEDVDVGDTMLLPRVEAATPYYYQYDPYLDSQQTMVLPVIRPGAVDRTGTGEFPYPVRQRNANAGSGARGAGTREPEVGRVGDVPGAPPVQRTSTHQGEGGTRVSDDAAGGVPAADPADAAGAVRTDDVPPGQPPADRTADSGSNDELTAAHSAEGEPPAGDEQSMPPRDPAYDTGMMAPVGSPEMPPMRVESPAKRSQRGPKLMPGASVAGGRYRLLADHGGARGLRFWQALDVKLDREVALTFVDADQKSADNSGHDGPQAILSRTLRLGRINSPGLARVLDVVRGSSGGIVVAEWTPGRSLREMAETRPSPIGAARSIRALAAAAELAHRGGGSLSIDDPDRVRISASGDAVLAFPGTLADSDAQSDVRGLGAMLYALITARWPIRTGGVSGAAATVGGLRLADFGSDGTPVEPRQIRPETPFEISAVAVRSLESNKGVRTAATVQHVLEQASVVDQKTDFIPVLRLGQRATSAPDESLADPELLAQEKERSQRMMWILVGLGVLAALVVGVIIWWLLSIFAPSSSDAPLNEQRKLGLTTANVAPVNPTQGSSEPPAATGGGVPVRPTSATVFSPEGTPDSPGTISAVLDGNPTTVWHTDQYFQQFPALKKGVGVVSTLGSPSKLNKVTIESPSPGTVVEVRTSPTATPTLDQTQLIGQATLADGATDIPLRADQPARYVLVWITSLANSGGQFQTSIADIRFDAAP</sequence>
<feature type="compositionally biased region" description="Basic and acidic residues" evidence="8">
    <location>
        <begin position="110"/>
        <end position="200"/>
    </location>
</feature>
<dbReference type="Gene3D" id="3.30.200.20">
    <property type="entry name" value="Phosphorylase Kinase, domain 1"/>
    <property type="match status" value="1"/>
</dbReference>
<dbReference type="InterPro" id="IPR008979">
    <property type="entry name" value="Galactose-bd-like_sf"/>
</dbReference>
<keyword evidence="3 9" id="KW-0812">Transmembrane</keyword>
<dbReference type="Proteomes" id="UP000540412">
    <property type="component" value="Unassembled WGS sequence"/>
</dbReference>
<dbReference type="GO" id="GO:0005886">
    <property type="term" value="C:plasma membrane"/>
    <property type="evidence" value="ECO:0007669"/>
    <property type="project" value="UniProtKB-SubCell"/>
</dbReference>
<dbReference type="SUPFAM" id="SSF49785">
    <property type="entry name" value="Galactose-binding domain-like"/>
    <property type="match status" value="1"/>
</dbReference>
<feature type="transmembrane region" description="Helical" evidence="9">
    <location>
        <begin position="538"/>
        <end position="560"/>
    </location>
</feature>
<gene>
    <name evidence="10" type="ORF">BJY24_002658</name>
</gene>
<feature type="compositionally biased region" description="Basic and acidic residues" evidence="8">
    <location>
        <begin position="90"/>
        <end position="101"/>
    </location>
</feature>
<feature type="transmembrane region" description="Helical" evidence="9">
    <location>
        <begin position="572"/>
        <end position="592"/>
    </location>
</feature>
<feature type="compositionally biased region" description="Basic and acidic residues" evidence="8">
    <location>
        <begin position="213"/>
        <end position="264"/>
    </location>
</feature>
<dbReference type="PRINTS" id="PR01806">
    <property type="entry name" value="VIRFACTRMVIN"/>
</dbReference>
<feature type="compositionally biased region" description="Pro residues" evidence="8">
    <location>
        <begin position="273"/>
        <end position="285"/>
    </location>
</feature>
<keyword evidence="2" id="KW-1003">Cell membrane</keyword>
<feature type="compositionally biased region" description="Low complexity" evidence="8">
    <location>
        <begin position="1054"/>
        <end position="1071"/>
    </location>
</feature>
<dbReference type="GO" id="GO:0015648">
    <property type="term" value="F:lipid-linked peptidoglycan transporter activity"/>
    <property type="evidence" value="ECO:0007669"/>
    <property type="project" value="TreeGrafter"/>
</dbReference>
<feature type="compositionally biased region" description="Basic and acidic residues" evidence="8">
    <location>
        <begin position="1"/>
        <end position="16"/>
    </location>
</feature>
<comment type="caution">
    <text evidence="10">The sequence shown here is derived from an EMBL/GenBank/DDBJ whole genome shotgun (WGS) entry which is preliminary data.</text>
</comment>
<evidence type="ECO:0000256" key="6">
    <source>
        <dbReference type="ARBA" id="ARBA00022989"/>
    </source>
</evidence>
<reference evidence="10 11" key="1">
    <citation type="submission" date="2020-08" db="EMBL/GenBank/DDBJ databases">
        <title>Sequencing the genomes of 1000 actinobacteria strains.</title>
        <authorList>
            <person name="Klenk H.-P."/>
        </authorList>
    </citation>
    <scope>NUCLEOTIDE SEQUENCE [LARGE SCALE GENOMIC DNA]</scope>
    <source>
        <strain evidence="10 11">DSM 43582</strain>
    </source>
</reference>
<keyword evidence="6 9" id="KW-1133">Transmembrane helix</keyword>
<feature type="transmembrane region" description="Helical" evidence="9">
    <location>
        <begin position="459"/>
        <end position="478"/>
    </location>
</feature>
<comment type="subcellular location">
    <subcellularLocation>
        <location evidence="1">Cell membrane</location>
        <topology evidence="1">Multi-pass membrane protein</topology>
    </subcellularLocation>
</comment>
<dbReference type="CDD" id="cd13973">
    <property type="entry name" value="PK_MviN-like"/>
    <property type="match status" value="1"/>
</dbReference>
<feature type="region of interest" description="Disordered" evidence="8">
    <location>
        <begin position="997"/>
        <end position="1155"/>
    </location>
</feature>
<dbReference type="InterPro" id="IPR051050">
    <property type="entry name" value="Lipid_II_flippase_MurJ/MviN"/>
</dbReference>
<feature type="compositionally biased region" description="Pro residues" evidence="8">
    <location>
        <begin position="64"/>
        <end position="76"/>
    </location>
</feature>
<keyword evidence="11" id="KW-1185">Reference proteome</keyword>
<evidence type="ECO:0000256" key="2">
    <source>
        <dbReference type="ARBA" id="ARBA00022475"/>
    </source>
</evidence>
<dbReference type="CDD" id="cd13123">
    <property type="entry name" value="MATE_MurJ_like"/>
    <property type="match status" value="1"/>
</dbReference>
<dbReference type="PANTHER" id="PTHR47019">
    <property type="entry name" value="LIPID II FLIPPASE MURJ"/>
    <property type="match status" value="1"/>
</dbReference>
<evidence type="ECO:0000256" key="1">
    <source>
        <dbReference type="ARBA" id="ARBA00004651"/>
    </source>
</evidence>
<keyword evidence="4" id="KW-0133">Cell shape</keyword>
<dbReference type="GO" id="GO:0034204">
    <property type="term" value="P:lipid translocation"/>
    <property type="evidence" value="ECO:0007669"/>
    <property type="project" value="TreeGrafter"/>
</dbReference>
<dbReference type="Pfam" id="PF03023">
    <property type="entry name" value="MurJ"/>
    <property type="match status" value="1"/>
</dbReference>
<keyword evidence="5" id="KW-0573">Peptidoglycan synthesis</keyword>
<dbReference type="Gene3D" id="2.60.120.260">
    <property type="entry name" value="Galactose-binding domain-like"/>
    <property type="match status" value="1"/>
</dbReference>
<feature type="transmembrane region" description="Helical" evidence="9">
    <location>
        <begin position="604"/>
        <end position="626"/>
    </location>
</feature>
<name>A0A7W9PD96_9NOCA</name>
<evidence type="ECO:0000313" key="11">
    <source>
        <dbReference type="Proteomes" id="UP000540412"/>
    </source>
</evidence>
<feature type="compositionally biased region" description="Low complexity" evidence="8">
    <location>
        <begin position="383"/>
        <end position="404"/>
    </location>
</feature>
<evidence type="ECO:0000256" key="7">
    <source>
        <dbReference type="ARBA" id="ARBA00023136"/>
    </source>
</evidence>
<keyword evidence="7 9" id="KW-0472">Membrane</keyword>
<dbReference type="Gene3D" id="1.10.510.10">
    <property type="entry name" value="Transferase(Phosphotransferase) domain 1"/>
    <property type="match status" value="1"/>
</dbReference>
<feature type="compositionally biased region" description="Polar residues" evidence="8">
    <location>
        <begin position="1493"/>
        <end position="1503"/>
    </location>
</feature>
<dbReference type="PANTHER" id="PTHR47019:SF1">
    <property type="entry name" value="LIPID II FLIPPASE MURJ"/>
    <property type="match status" value="1"/>
</dbReference>